<keyword evidence="14 23" id="KW-0067">ATP-binding</keyword>
<dbReference type="PANTHER" id="PTHR32444">
    <property type="entry name" value="BULB-TYPE LECTIN DOMAIN-CONTAINING PROTEIN"/>
    <property type="match status" value="1"/>
</dbReference>
<feature type="chain" id="PRO_5032487524" description="Receptor-like serine/threonine-protein kinase" evidence="26">
    <location>
        <begin position="24"/>
        <end position="775"/>
    </location>
</feature>
<dbReference type="OrthoDB" id="783522at2759"/>
<feature type="binding site" evidence="25">
    <location>
        <position position="544"/>
    </location>
    <ligand>
        <name>ATP</name>
        <dbReference type="ChEBI" id="CHEBI:30616"/>
    </ligand>
</feature>
<keyword evidence="8" id="KW-0812">Transmembrane</keyword>
<dbReference type="Gene3D" id="3.30.200.20">
    <property type="entry name" value="Phosphorylase Kinase, domain 1"/>
    <property type="match status" value="1"/>
</dbReference>
<dbReference type="GO" id="GO:0005886">
    <property type="term" value="C:plasma membrane"/>
    <property type="evidence" value="ECO:0007669"/>
    <property type="project" value="UniProtKB-SubCell"/>
</dbReference>
<evidence type="ECO:0000256" key="20">
    <source>
        <dbReference type="ARBA" id="ARBA00023180"/>
    </source>
</evidence>
<comment type="catalytic activity">
    <reaction evidence="21 23">
        <text>L-threonyl-[protein] + ATP = O-phospho-L-threonyl-[protein] + ADP + H(+)</text>
        <dbReference type="Rhea" id="RHEA:46608"/>
        <dbReference type="Rhea" id="RHEA-COMP:11060"/>
        <dbReference type="Rhea" id="RHEA-COMP:11605"/>
        <dbReference type="ChEBI" id="CHEBI:15378"/>
        <dbReference type="ChEBI" id="CHEBI:30013"/>
        <dbReference type="ChEBI" id="CHEBI:30616"/>
        <dbReference type="ChEBI" id="CHEBI:61977"/>
        <dbReference type="ChEBI" id="CHEBI:456216"/>
        <dbReference type="EC" id="2.7.11.1"/>
    </reaction>
</comment>
<dbReference type="PROSITE" id="PS00107">
    <property type="entry name" value="PROTEIN_KINASE_ATP"/>
    <property type="match status" value="1"/>
</dbReference>
<evidence type="ECO:0000259" key="30">
    <source>
        <dbReference type="PROSITE" id="PS50948"/>
    </source>
</evidence>
<dbReference type="Proteomes" id="UP000652761">
    <property type="component" value="Unassembled WGS sequence"/>
</dbReference>
<keyword evidence="4 24" id="KW-0245">EGF-like domain</keyword>
<evidence type="ECO:0000256" key="15">
    <source>
        <dbReference type="ARBA" id="ARBA00022989"/>
    </source>
</evidence>
<dbReference type="FunFam" id="1.10.510.10:FF:001023">
    <property type="entry name" value="Os07g0541700 protein"/>
    <property type="match status" value="1"/>
</dbReference>
<keyword evidence="10" id="KW-0430">Lectin</keyword>
<keyword evidence="18" id="KW-1015">Disulfide bond</keyword>
<evidence type="ECO:0000256" key="7">
    <source>
        <dbReference type="ARBA" id="ARBA00022679"/>
    </source>
</evidence>
<keyword evidence="20" id="KW-0325">Glycoprotein</keyword>
<dbReference type="InterPro" id="IPR008271">
    <property type="entry name" value="Ser/Thr_kinase_AS"/>
</dbReference>
<dbReference type="GO" id="GO:0051707">
    <property type="term" value="P:response to other organism"/>
    <property type="evidence" value="ECO:0007669"/>
    <property type="project" value="UniProtKB-ARBA"/>
</dbReference>
<dbReference type="PROSITE" id="PS50011">
    <property type="entry name" value="PROTEIN_KINASE_DOM"/>
    <property type="match status" value="1"/>
</dbReference>
<comment type="caution">
    <text evidence="24">Lacks conserved residue(s) required for the propagation of feature annotation.</text>
</comment>
<dbReference type="Pfam" id="PF08276">
    <property type="entry name" value="PAN_2"/>
    <property type="match status" value="1"/>
</dbReference>
<evidence type="ECO:0000256" key="21">
    <source>
        <dbReference type="ARBA" id="ARBA00047899"/>
    </source>
</evidence>
<dbReference type="PANTHER" id="PTHR32444:SF118">
    <property type="entry name" value="OS09G0551150 PROTEIN"/>
    <property type="match status" value="1"/>
</dbReference>
<comment type="similarity">
    <text evidence="23">Belongs to the protein kinase superfamily. Ser/Thr protein kinase family.</text>
</comment>
<evidence type="ECO:0000256" key="19">
    <source>
        <dbReference type="ARBA" id="ARBA00023170"/>
    </source>
</evidence>
<keyword evidence="5" id="KW-0348">Hemagglutinin</keyword>
<dbReference type="InterPro" id="IPR000719">
    <property type="entry name" value="Prot_kinase_dom"/>
</dbReference>
<keyword evidence="12 23" id="KW-0547">Nucleotide-binding</keyword>
<dbReference type="FunFam" id="3.30.200.20:FF:000195">
    <property type="entry name" value="G-type lectin S-receptor-like serine/threonine-protein kinase"/>
    <property type="match status" value="1"/>
</dbReference>
<protein>
    <recommendedName>
        <fullName evidence="23">Receptor-like serine/threonine-protein kinase</fullName>
        <ecNumber evidence="23">2.7.11.1</ecNumber>
    </recommendedName>
</protein>
<evidence type="ECO:0000256" key="22">
    <source>
        <dbReference type="ARBA" id="ARBA00048679"/>
    </source>
</evidence>
<evidence type="ECO:0000256" key="4">
    <source>
        <dbReference type="ARBA" id="ARBA00022536"/>
    </source>
</evidence>
<dbReference type="FunFam" id="2.90.10.10:FF:000009">
    <property type="entry name" value="Receptor-like serine/threonine-protein kinase SD1-8"/>
    <property type="match status" value="1"/>
</dbReference>
<comment type="subcellular location">
    <subcellularLocation>
        <location evidence="1">Cell membrane</location>
        <topology evidence="1">Single-pass type I membrane protein</topology>
    </subcellularLocation>
</comment>
<dbReference type="GO" id="GO:0005537">
    <property type="term" value="F:D-mannose binding"/>
    <property type="evidence" value="ECO:0007669"/>
    <property type="project" value="UniProtKB-KW"/>
</dbReference>
<gene>
    <name evidence="31" type="ORF">Taro_045940</name>
</gene>
<evidence type="ECO:0000256" key="11">
    <source>
        <dbReference type="ARBA" id="ARBA00022737"/>
    </source>
</evidence>
<keyword evidence="19" id="KW-0675">Receptor</keyword>
<dbReference type="CDD" id="cd00028">
    <property type="entry name" value="B_lectin"/>
    <property type="match status" value="1"/>
</dbReference>
<feature type="signal peptide" evidence="26">
    <location>
        <begin position="1"/>
        <end position="23"/>
    </location>
</feature>
<keyword evidence="11" id="KW-0677">Repeat</keyword>
<evidence type="ECO:0000256" key="3">
    <source>
        <dbReference type="ARBA" id="ARBA00022527"/>
    </source>
</evidence>
<comment type="catalytic activity">
    <reaction evidence="22 23">
        <text>L-seryl-[protein] + ATP = O-phospho-L-seryl-[protein] + ADP + H(+)</text>
        <dbReference type="Rhea" id="RHEA:17989"/>
        <dbReference type="Rhea" id="RHEA-COMP:9863"/>
        <dbReference type="Rhea" id="RHEA-COMP:11604"/>
        <dbReference type="ChEBI" id="CHEBI:15378"/>
        <dbReference type="ChEBI" id="CHEBI:29999"/>
        <dbReference type="ChEBI" id="CHEBI:30616"/>
        <dbReference type="ChEBI" id="CHEBI:83421"/>
        <dbReference type="ChEBI" id="CHEBI:456216"/>
        <dbReference type="EC" id="2.7.11.1"/>
    </reaction>
</comment>
<dbReference type="InterPro" id="IPR036426">
    <property type="entry name" value="Bulb-type_lectin_dom_sf"/>
</dbReference>
<proteinExistence type="inferred from homology"/>
<reference evidence="31" key="1">
    <citation type="submission" date="2017-07" db="EMBL/GenBank/DDBJ databases">
        <title>Taro Niue Genome Assembly and Annotation.</title>
        <authorList>
            <person name="Atibalentja N."/>
            <person name="Keating K."/>
            <person name="Fields C.J."/>
        </authorList>
    </citation>
    <scope>NUCLEOTIDE SEQUENCE</scope>
    <source>
        <strain evidence="31">Niue_2</strain>
        <tissue evidence="31">Leaf</tissue>
    </source>
</reference>
<evidence type="ECO:0000259" key="28">
    <source>
        <dbReference type="PROSITE" id="PS50026"/>
    </source>
</evidence>
<evidence type="ECO:0000256" key="18">
    <source>
        <dbReference type="ARBA" id="ARBA00023157"/>
    </source>
</evidence>
<dbReference type="InterPro" id="IPR011009">
    <property type="entry name" value="Kinase-like_dom_sf"/>
</dbReference>
<evidence type="ECO:0000256" key="6">
    <source>
        <dbReference type="ARBA" id="ARBA00022553"/>
    </source>
</evidence>
<dbReference type="AlphaFoldDB" id="A0A843X6Z0"/>
<evidence type="ECO:0000256" key="5">
    <source>
        <dbReference type="ARBA" id="ARBA00022546"/>
    </source>
</evidence>
<dbReference type="InterPro" id="IPR024171">
    <property type="entry name" value="SRK-like_kinase"/>
</dbReference>
<evidence type="ECO:0000259" key="29">
    <source>
        <dbReference type="PROSITE" id="PS50927"/>
    </source>
</evidence>
<dbReference type="SMART" id="SM00473">
    <property type="entry name" value="PAN_AP"/>
    <property type="match status" value="1"/>
</dbReference>
<evidence type="ECO:0000256" key="1">
    <source>
        <dbReference type="ARBA" id="ARBA00004251"/>
    </source>
</evidence>
<dbReference type="InterPro" id="IPR000742">
    <property type="entry name" value="EGF"/>
</dbReference>
<dbReference type="Gene3D" id="2.90.10.10">
    <property type="entry name" value="Bulb-type lectin domain"/>
    <property type="match status" value="1"/>
</dbReference>
<keyword evidence="2" id="KW-1003">Cell membrane</keyword>
<keyword evidence="16" id="KW-0465">Mannose-binding</keyword>
<organism evidence="31 32">
    <name type="scientific">Colocasia esculenta</name>
    <name type="common">Wild taro</name>
    <name type="synonym">Arum esculentum</name>
    <dbReference type="NCBI Taxonomy" id="4460"/>
    <lineage>
        <taxon>Eukaryota</taxon>
        <taxon>Viridiplantae</taxon>
        <taxon>Streptophyta</taxon>
        <taxon>Embryophyta</taxon>
        <taxon>Tracheophyta</taxon>
        <taxon>Spermatophyta</taxon>
        <taxon>Magnoliopsida</taxon>
        <taxon>Liliopsida</taxon>
        <taxon>Araceae</taxon>
        <taxon>Aroideae</taxon>
        <taxon>Colocasieae</taxon>
        <taxon>Colocasia</taxon>
    </lineage>
</organism>
<evidence type="ECO:0000256" key="25">
    <source>
        <dbReference type="PROSITE-ProRule" id="PRU10141"/>
    </source>
</evidence>
<dbReference type="InterPro" id="IPR000858">
    <property type="entry name" value="S_locus_glycoprot_dom"/>
</dbReference>
<keyword evidence="6" id="KW-0597">Phosphoprotein</keyword>
<dbReference type="EMBL" id="NMUH01005532">
    <property type="protein sequence ID" value="MQM13020.1"/>
    <property type="molecule type" value="Genomic_DNA"/>
</dbReference>
<dbReference type="PROSITE" id="PS00108">
    <property type="entry name" value="PROTEIN_KINASE_ST"/>
    <property type="match status" value="1"/>
</dbReference>
<dbReference type="InterPro" id="IPR003609">
    <property type="entry name" value="Pan_app"/>
</dbReference>
<evidence type="ECO:0000256" key="24">
    <source>
        <dbReference type="PROSITE-ProRule" id="PRU00076"/>
    </source>
</evidence>
<dbReference type="SUPFAM" id="SSF56112">
    <property type="entry name" value="Protein kinase-like (PK-like)"/>
    <property type="match status" value="1"/>
</dbReference>
<evidence type="ECO:0000313" key="32">
    <source>
        <dbReference type="Proteomes" id="UP000652761"/>
    </source>
</evidence>
<evidence type="ECO:0000256" key="9">
    <source>
        <dbReference type="ARBA" id="ARBA00022729"/>
    </source>
</evidence>
<dbReference type="SMART" id="SM00220">
    <property type="entry name" value="S_TKc"/>
    <property type="match status" value="1"/>
</dbReference>
<evidence type="ECO:0000256" key="14">
    <source>
        <dbReference type="ARBA" id="ARBA00022840"/>
    </source>
</evidence>
<dbReference type="PROSITE" id="PS50948">
    <property type="entry name" value="PAN"/>
    <property type="match status" value="1"/>
</dbReference>
<keyword evidence="9 26" id="KW-0732">Signal</keyword>
<dbReference type="PIRSF" id="PIRSF000641">
    <property type="entry name" value="SRK"/>
    <property type="match status" value="1"/>
</dbReference>
<dbReference type="EC" id="2.7.11.1" evidence="23"/>
<dbReference type="GO" id="GO:0005524">
    <property type="term" value="F:ATP binding"/>
    <property type="evidence" value="ECO:0007669"/>
    <property type="project" value="UniProtKB-UniRule"/>
</dbReference>
<evidence type="ECO:0000313" key="31">
    <source>
        <dbReference type="EMBL" id="MQM13020.1"/>
    </source>
</evidence>
<keyword evidence="15" id="KW-1133">Transmembrane helix</keyword>
<feature type="domain" description="EGF-like" evidence="28">
    <location>
        <begin position="287"/>
        <end position="326"/>
    </location>
</feature>
<keyword evidence="3 23" id="KW-0723">Serine/threonine-protein kinase</keyword>
<keyword evidence="17" id="KW-0472">Membrane</keyword>
<comment type="caution">
    <text evidence="31">The sequence shown here is derived from an EMBL/GenBank/DDBJ whole genome shotgun (WGS) entry which is preliminary data.</text>
</comment>
<evidence type="ECO:0000256" key="26">
    <source>
        <dbReference type="SAM" id="SignalP"/>
    </source>
</evidence>
<keyword evidence="32" id="KW-1185">Reference proteome</keyword>
<dbReference type="SMART" id="SM00108">
    <property type="entry name" value="B_lectin"/>
    <property type="match status" value="1"/>
</dbReference>
<evidence type="ECO:0000256" key="23">
    <source>
        <dbReference type="PIRNR" id="PIRNR000641"/>
    </source>
</evidence>
<feature type="domain" description="Bulb-type lectin" evidence="29">
    <location>
        <begin position="24"/>
        <end position="151"/>
    </location>
</feature>
<feature type="domain" description="Apple" evidence="30">
    <location>
        <begin position="347"/>
        <end position="432"/>
    </location>
</feature>
<evidence type="ECO:0000256" key="16">
    <source>
        <dbReference type="ARBA" id="ARBA00023035"/>
    </source>
</evidence>
<dbReference type="GO" id="GO:0048544">
    <property type="term" value="P:recognition of pollen"/>
    <property type="evidence" value="ECO:0007669"/>
    <property type="project" value="InterPro"/>
</dbReference>
<evidence type="ECO:0000256" key="10">
    <source>
        <dbReference type="ARBA" id="ARBA00022734"/>
    </source>
</evidence>
<evidence type="ECO:0000259" key="27">
    <source>
        <dbReference type="PROSITE" id="PS50011"/>
    </source>
</evidence>
<dbReference type="InterPro" id="IPR001480">
    <property type="entry name" value="Bulb-type_lectin_dom"/>
</dbReference>
<evidence type="ECO:0000256" key="8">
    <source>
        <dbReference type="ARBA" id="ARBA00022692"/>
    </source>
</evidence>
<dbReference type="GO" id="GO:0004674">
    <property type="term" value="F:protein serine/threonine kinase activity"/>
    <property type="evidence" value="ECO:0007669"/>
    <property type="project" value="UniProtKB-KW"/>
</dbReference>
<evidence type="ECO:0000256" key="2">
    <source>
        <dbReference type="ARBA" id="ARBA00022475"/>
    </source>
</evidence>
<dbReference type="Gene3D" id="1.10.510.10">
    <property type="entry name" value="Transferase(Phosphotransferase) domain 1"/>
    <property type="match status" value="1"/>
</dbReference>
<dbReference type="CDD" id="cd01098">
    <property type="entry name" value="PAN_AP_plant"/>
    <property type="match status" value="1"/>
</dbReference>
<evidence type="ECO:0000256" key="13">
    <source>
        <dbReference type="ARBA" id="ARBA00022777"/>
    </source>
</evidence>
<feature type="domain" description="Protein kinase" evidence="27">
    <location>
        <begin position="516"/>
        <end position="775"/>
    </location>
</feature>
<dbReference type="InterPro" id="IPR017441">
    <property type="entry name" value="Protein_kinase_ATP_BS"/>
</dbReference>
<dbReference type="PROSITE" id="PS50026">
    <property type="entry name" value="EGF_3"/>
    <property type="match status" value="1"/>
</dbReference>
<evidence type="ECO:0000256" key="17">
    <source>
        <dbReference type="ARBA" id="ARBA00023136"/>
    </source>
</evidence>
<dbReference type="Pfam" id="PF00069">
    <property type="entry name" value="Pkinase"/>
    <property type="match status" value="1"/>
</dbReference>
<keyword evidence="7 23" id="KW-0808">Transferase</keyword>
<dbReference type="Pfam" id="PF01453">
    <property type="entry name" value="B_lectin"/>
    <property type="match status" value="1"/>
</dbReference>
<sequence length="775" mass="85562">MGVLALSTSLLLLPYFLLWLCAADDRILTGESLSMNETLVSDGGTFALGFFTLGASPPRRYLGIWYNNLPVDRTVVWVANNDKPFTDSPVVLRISNDSHLEVTNSAGAVLWSTNTAGGGGAAGGSMMAVLLGSGNLVLRAAENVVRWQSFDHLGNTVLPGMTMWFNTTTRRGNRFLSWKSADDPSPGDFTLGIDPATVLQIVIWKDNRTFWRYNPWDGFLFGGAGLLNNVYASYFSIQGSPDTGVAITFTSSLSMPQRLYLDHNGIFWILYWSSSSSQWISLWSNTNTNACEAYGACGPYGFCNETGSGTPACSCLPGYEPRVLSEWNRGNHSAGCARPAGGSDRRCDQDDVFATVGAMKLPDKMVYLKQVTSARDCEGACRSNCSCTAYAHANATNINVTTTRCFVWHGDLMDLVQYRASSPGESLHFRLLGSAPSGIQERKGYHHNPRYYSSTRYVTHLLCVEAQEDIDRRRGREQMMQYTSSGSILSIKNGKEAGEDVPLQSFEFITAITSNFSDSNKLGEGGFGKVYKGVMSTGEEIAIKRLSRGSSQGQEEFKNEVALIAKLQHRNLVKLVGSCIQGEERILIYEYVPNGSLNSVKQVQLDWETRFNIIKGIARGLMYLHQDSRFKIVHRDLKASNILLDEDMNPKISDFGMARMFGGNQSRCITHRVAWHMWKEENVMDFLDSSIASTSSPAQVSRCLHVGLLCVQDHVNKRPFMSSIVFMLENDTPIHDKPNRPMFMLEAAQEGGEVPKSGSTCPSVNDLSITAVEGR</sequence>
<dbReference type="PROSITE" id="PS50927">
    <property type="entry name" value="BULB_LECTIN"/>
    <property type="match status" value="1"/>
</dbReference>
<name>A0A843X6Z0_COLES</name>
<keyword evidence="13 23" id="KW-0418">Kinase</keyword>
<dbReference type="SUPFAM" id="SSF51110">
    <property type="entry name" value="alpha-D-mannose-specific plant lectins"/>
    <property type="match status" value="1"/>
</dbReference>
<evidence type="ECO:0000256" key="12">
    <source>
        <dbReference type="ARBA" id="ARBA00022741"/>
    </source>
</evidence>
<dbReference type="Pfam" id="PF00954">
    <property type="entry name" value="S_locus_glycop"/>
    <property type="match status" value="1"/>
</dbReference>
<accession>A0A843X6Z0</accession>